<protein>
    <submittedName>
        <fullName evidence="1">Uncharacterized protein</fullName>
    </submittedName>
</protein>
<reference evidence="1" key="1">
    <citation type="submission" date="2021-02" db="EMBL/GenBank/DDBJ databases">
        <authorList>
            <person name="Nowell W R."/>
        </authorList>
    </citation>
    <scope>NUCLEOTIDE SEQUENCE</scope>
</reference>
<organism evidence="1 2">
    <name type="scientific">Rotaria socialis</name>
    <dbReference type="NCBI Taxonomy" id="392032"/>
    <lineage>
        <taxon>Eukaryota</taxon>
        <taxon>Metazoa</taxon>
        <taxon>Spiralia</taxon>
        <taxon>Gnathifera</taxon>
        <taxon>Rotifera</taxon>
        <taxon>Eurotatoria</taxon>
        <taxon>Bdelloidea</taxon>
        <taxon>Philodinida</taxon>
        <taxon>Philodinidae</taxon>
        <taxon>Rotaria</taxon>
    </lineage>
</organism>
<evidence type="ECO:0000313" key="1">
    <source>
        <dbReference type="EMBL" id="CAF4868784.1"/>
    </source>
</evidence>
<dbReference type="Proteomes" id="UP000663873">
    <property type="component" value="Unassembled WGS sequence"/>
</dbReference>
<proteinExistence type="predicted"/>
<name>A0A821T1A1_9BILA</name>
<gene>
    <name evidence="1" type="ORF">UJA718_LOCUS44182</name>
</gene>
<comment type="caution">
    <text evidence="1">The sequence shown here is derived from an EMBL/GenBank/DDBJ whole genome shotgun (WGS) entry which is preliminary data.</text>
</comment>
<keyword evidence="2" id="KW-1185">Reference proteome</keyword>
<sequence length="83" mass="9108">MINGSSPAFRSAIDQMAEVGFEMLIYSFGSGFNMESNDEKYIEQISSDIAYAKSKGIEVGGYDLIALTRQVQVDWMAIDPTTG</sequence>
<dbReference type="AlphaFoldDB" id="A0A821T1A1"/>
<dbReference type="EMBL" id="CAJOBP010066683">
    <property type="protein sequence ID" value="CAF4868784.1"/>
    <property type="molecule type" value="Genomic_DNA"/>
</dbReference>
<accession>A0A821T1A1</accession>
<evidence type="ECO:0000313" key="2">
    <source>
        <dbReference type="Proteomes" id="UP000663873"/>
    </source>
</evidence>
<feature type="non-terminal residue" evidence="1">
    <location>
        <position position="83"/>
    </location>
</feature>